<dbReference type="Proteomes" id="UP001597049">
    <property type="component" value="Unassembled WGS sequence"/>
</dbReference>
<evidence type="ECO:0000313" key="5">
    <source>
        <dbReference type="EMBL" id="MFD0933438.1"/>
    </source>
</evidence>
<dbReference type="EMBL" id="JBHTIV010000023">
    <property type="protein sequence ID" value="MFD0933438.1"/>
    <property type="molecule type" value="Genomic_DNA"/>
</dbReference>
<proteinExistence type="predicted"/>
<keyword evidence="3" id="KW-0732">Signal</keyword>
<keyword evidence="6" id="KW-1185">Reference proteome</keyword>
<evidence type="ECO:0000313" key="6">
    <source>
        <dbReference type="Proteomes" id="UP001597049"/>
    </source>
</evidence>
<dbReference type="Gene3D" id="2.40.160.50">
    <property type="entry name" value="membrane protein fhac: a member of the omp85/tpsb transporter family"/>
    <property type="match status" value="1"/>
</dbReference>
<reference evidence="6" key="1">
    <citation type="journal article" date="2019" name="Int. J. Syst. Evol. Microbiol.">
        <title>The Global Catalogue of Microorganisms (GCM) 10K type strain sequencing project: providing services to taxonomists for standard genome sequencing and annotation.</title>
        <authorList>
            <consortium name="The Broad Institute Genomics Platform"/>
            <consortium name="The Broad Institute Genome Sequencing Center for Infectious Disease"/>
            <person name="Wu L."/>
            <person name="Ma J."/>
        </authorList>
    </citation>
    <scope>NUCLEOTIDE SEQUENCE [LARGE SCALE GENOMIC DNA]</scope>
    <source>
        <strain evidence="6">CCUG 56752</strain>
    </source>
</reference>
<name>A0ABW3GS73_9FLAO</name>
<organism evidence="5 6">
    <name type="scientific">Psychroflexus salinarum</name>
    <dbReference type="NCBI Taxonomy" id="546024"/>
    <lineage>
        <taxon>Bacteria</taxon>
        <taxon>Pseudomonadati</taxon>
        <taxon>Bacteroidota</taxon>
        <taxon>Flavobacteriia</taxon>
        <taxon>Flavobacteriales</taxon>
        <taxon>Flavobacteriaceae</taxon>
        <taxon>Psychroflexus</taxon>
    </lineage>
</organism>
<evidence type="ECO:0000259" key="4">
    <source>
        <dbReference type="Pfam" id="PF01103"/>
    </source>
</evidence>
<dbReference type="InterPro" id="IPR000184">
    <property type="entry name" value="Bac_surfAg_D15"/>
</dbReference>
<comment type="caution">
    <text evidence="5">The sequence shown here is derived from an EMBL/GenBank/DDBJ whole genome shotgun (WGS) entry which is preliminary data.</text>
</comment>
<feature type="domain" description="Bacterial surface antigen (D15)" evidence="4">
    <location>
        <begin position="117"/>
        <end position="390"/>
    </location>
</feature>
<feature type="signal peptide" evidence="3">
    <location>
        <begin position="1"/>
        <end position="21"/>
    </location>
</feature>
<dbReference type="Pfam" id="PF01103">
    <property type="entry name" value="Omp85"/>
    <property type="match status" value="1"/>
</dbReference>
<protein>
    <recommendedName>
        <fullName evidence="4">Bacterial surface antigen (D15) domain-containing protein</fullName>
    </recommendedName>
</protein>
<evidence type="ECO:0000256" key="2">
    <source>
        <dbReference type="ARBA" id="ARBA00023136"/>
    </source>
</evidence>
<evidence type="ECO:0000256" key="1">
    <source>
        <dbReference type="ARBA" id="ARBA00004370"/>
    </source>
</evidence>
<dbReference type="RefSeq" id="WP_379658731.1">
    <property type="nucleotide sequence ID" value="NZ_JBHTIV010000023.1"/>
</dbReference>
<keyword evidence="2" id="KW-0472">Membrane</keyword>
<evidence type="ECO:0000256" key="3">
    <source>
        <dbReference type="SAM" id="SignalP"/>
    </source>
</evidence>
<feature type="chain" id="PRO_5045811307" description="Bacterial surface antigen (D15) domain-containing protein" evidence="3">
    <location>
        <begin position="22"/>
        <end position="390"/>
    </location>
</feature>
<sequence length="390" mass="44929">MRKYYVFIGLLSLIVNTNTSAQEKDSDSKTFGFLKEYVNRIVNDTVSQEKSQFFTYPIIGYRPETGIEFGAASLYIYYANEDTDNRLSEINSYGFFTLKSQFGLRIDHAMYSNEDKWFFLGDLNFEKFPIKYYGIGNKAPEENIALVDATQIKIRERVLRRIAENFYVGLESDFVSLNNVNFEDPDNRNQNVDFTLPFGAEGTTNFGLGAGLIYDERRNVLNERNAFFSEIAFLDYNTFWESSVEFSRIVTDTRFFKSINKRNVLAMQLIGEFNFGGDVPFNQLSQMGGKNIMRGYFRGRFRDENQIAAQIEYRMLPLDLGFSNRLGATVFASAGDVFSNWNELEANDIKWATGAGIRFLLFQQKDVYLRFDYAITPDENGFYIGVGEAF</sequence>
<accession>A0ABW3GS73</accession>
<gene>
    <name evidence="5" type="ORF">ACFQ0R_12605</name>
</gene>
<comment type="subcellular location">
    <subcellularLocation>
        <location evidence="1">Membrane</location>
    </subcellularLocation>
</comment>